<dbReference type="EMBL" id="JAUMKJ010000044">
    <property type="protein sequence ID" value="MDO3680683.1"/>
    <property type="molecule type" value="Genomic_DNA"/>
</dbReference>
<reference evidence="1" key="1">
    <citation type="submission" date="2023-07" db="EMBL/GenBank/DDBJ databases">
        <authorList>
            <person name="Aktuganov G."/>
            <person name="Boyko T."/>
            <person name="Delegan Y."/>
            <person name="Galimzianova N."/>
            <person name="Gilvanova E."/>
            <person name="Korobov V."/>
            <person name="Kuzmina L."/>
            <person name="Melentiev A."/>
            <person name="Milman P."/>
            <person name="Ryabova A."/>
            <person name="Stupak E."/>
            <person name="Yasakov T."/>
            <person name="Zharikova N."/>
            <person name="Zhurenko E."/>
        </authorList>
    </citation>
    <scope>NUCLEOTIDE SEQUENCE</scope>
    <source>
        <strain evidence="1">IB-739</strain>
    </source>
</reference>
<gene>
    <name evidence="1" type="ORF">Q3C12_27095</name>
</gene>
<evidence type="ECO:0000313" key="2">
    <source>
        <dbReference type="Proteomes" id="UP001168883"/>
    </source>
</evidence>
<dbReference type="Proteomes" id="UP001168883">
    <property type="component" value="Unassembled WGS sequence"/>
</dbReference>
<name>A0ABT8VI89_9BACL</name>
<accession>A0ABT8VI89</accession>
<protein>
    <submittedName>
        <fullName evidence="1">Uncharacterized protein</fullName>
    </submittedName>
</protein>
<comment type="caution">
    <text evidence="1">The sequence shown here is derived from an EMBL/GenBank/DDBJ whole genome shotgun (WGS) entry which is preliminary data.</text>
</comment>
<organism evidence="1 2">
    <name type="scientific">Paenibacillus ehimensis</name>
    <dbReference type="NCBI Taxonomy" id="79264"/>
    <lineage>
        <taxon>Bacteria</taxon>
        <taxon>Bacillati</taxon>
        <taxon>Bacillota</taxon>
        <taxon>Bacilli</taxon>
        <taxon>Bacillales</taxon>
        <taxon>Paenibacillaceae</taxon>
        <taxon>Paenibacillus</taxon>
    </lineage>
</organism>
<keyword evidence="2" id="KW-1185">Reference proteome</keyword>
<sequence>MSQTFIIKRRTDKIDDSPTAVDLEQSILDVRKAYSDGTDEEFARFYRRRYRVAESIVLRVLRARDKILELRPKHSDMPADDFAEMMHAEHRVKHEFVKVVLRMQQKGMEK</sequence>
<proteinExistence type="predicted"/>
<dbReference type="RefSeq" id="WP_302880894.1">
    <property type="nucleotide sequence ID" value="NZ_JAUMKJ010000044.1"/>
</dbReference>
<evidence type="ECO:0000313" key="1">
    <source>
        <dbReference type="EMBL" id="MDO3680683.1"/>
    </source>
</evidence>